<dbReference type="Pfam" id="PF12833">
    <property type="entry name" value="HTH_18"/>
    <property type="match status" value="1"/>
</dbReference>
<dbReference type="GO" id="GO:0003700">
    <property type="term" value="F:DNA-binding transcription factor activity"/>
    <property type="evidence" value="ECO:0007669"/>
    <property type="project" value="InterPro"/>
</dbReference>
<evidence type="ECO:0000313" key="6">
    <source>
        <dbReference type="Proteomes" id="UP000317422"/>
    </source>
</evidence>
<dbReference type="OrthoDB" id="2559672at2"/>
<comment type="caution">
    <text evidence="5">The sequence shown here is derived from an EMBL/GenBank/DDBJ whole genome shotgun (WGS) entry which is preliminary data.</text>
</comment>
<gene>
    <name evidence="5" type="ORF">FHX37_2795</name>
</gene>
<keyword evidence="3" id="KW-0804">Transcription</keyword>
<feature type="domain" description="HTH araC/xylS-type" evidence="4">
    <location>
        <begin position="163"/>
        <end position="263"/>
    </location>
</feature>
<evidence type="ECO:0000313" key="5">
    <source>
        <dbReference type="EMBL" id="TQN32812.1"/>
    </source>
</evidence>
<dbReference type="AlphaFoldDB" id="A0A543NLX2"/>
<dbReference type="SUPFAM" id="SSF46689">
    <property type="entry name" value="Homeodomain-like"/>
    <property type="match status" value="1"/>
</dbReference>
<dbReference type="InterPro" id="IPR009057">
    <property type="entry name" value="Homeodomain-like_sf"/>
</dbReference>
<dbReference type="InterPro" id="IPR050204">
    <property type="entry name" value="AraC_XylS_family_regulators"/>
</dbReference>
<dbReference type="Proteomes" id="UP000317422">
    <property type="component" value="Unassembled WGS sequence"/>
</dbReference>
<dbReference type="PANTHER" id="PTHR46796:SF15">
    <property type="entry name" value="BLL1074 PROTEIN"/>
    <property type="match status" value="1"/>
</dbReference>
<reference evidence="5 6" key="1">
    <citation type="submission" date="2019-06" db="EMBL/GenBank/DDBJ databases">
        <title>Sequencing the genomes of 1000 actinobacteria strains.</title>
        <authorList>
            <person name="Klenk H.-P."/>
        </authorList>
    </citation>
    <scope>NUCLEOTIDE SEQUENCE [LARGE SCALE GENOMIC DNA]</scope>
    <source>
        <strain evidence="5 6">DSM 45015</strain>
    </source>
</reference>
<evidence type="ECO:0000256" key="1">
    <source>
        <dbReference type="ARBA" id="ARBA00023015"/>
    </source>
</evidence>
<dbReference type="GO" id="GO:0043565">
    <property type="term" value="F:sequence-specific DNA binding"/>
    <property type="evidence" value="ECO:0007669"/>
    <property type="project" value="InterPro"/>
</dbReference>
<dbReference type="SMART" id="SM00342">
    <property type="entry name" value="HTH_ARAC"/>
    <property type="match status" value="1"/>
</dbReference>
<sequence length="277" mass="29979">MPHPYTGWVTALPHPALRNLVRRYTGYTQHGAPPGVHRGLPSRHVTLVVSFTAPIRVVDGPSPGHAPVTARATVSGLRTRPTLLAREQHQCGVQVELDPPGIRALLGVPAADLAGAAFDVADLPNRWGGDLAERLSLAPSWDGVFAVLDTVFTGSLTPVRTAPEVLRAWRVLLASGGTVPVAGLAREVSWSRRHLNQRFGREMGVSPKRAARLVRFERCCRLLRAGNRDLARVAAECGYYDQAHLAGDWREFAGCSPTAWLREELPLLRDTAGAVPG</sequence>
<evidence type="ECO:0000256" key="3">
    <source>
        <dbReference type="ARBA" id="ARBA00023163"/>
    </source>
</evidence>
<evidence type="ECO:0000256" key="2">
    <source>
        <dbReference type="ARBA" id="ARBA00023125"/>
    </source>
</evidence>
<dbReference type="PROSITE" id="PS01124">
    <property type="entry name" value="HTH_ARAC_FAMILY_2"/>
    <property type="match status" value="1"/>
</dbReference>
<dbReference type="Gene3D" id="1.10.10.60">
    <property type="entry name" value="Homeodomain-like"/>
    <property type="match status" value="1"/>
</dbReference>
<dbReference type="InterPro" id="IPR046532">
    <property type="entry name" value="DUF6597"/>
</dbReference>
<dbReference type="InterPro" id="IPR018060">
    <property type="entry name" value="HTH_AraC"/>
</dbReference>
<dbReference type="Pfam" id="PF20240">
    <property type="entry name" value="DUF6597"/>
    <property type="match status" value="1"/>
</dbReference>
<evidence type="ECO:0000259" key="4">
    <source>
        <dbReference type="PROSITE" id="PS01124"/>
    </source>
</evidence>
<dbReference type="RefSeq" id="WP_141924261.1">
    <property type="nucleotide sequence ID" value="NZ_VFQC01000001.1"/>
</dbReference>
<keyword evidence="6" id="KW-1185">Reference proteome</keyword>
<keyword evidence="2" id="KW-0238">DNA-binding</keyword>
<organism evidence="5 6">
    <name type="scientific">Haloactinospora alba</name>
    <dbReference type="NCBI Taxonomy" id="405555"/>
    <lineage>
        <taxon>Bacteria</taxon>
        <taxon>Bacillati</taxon>
        <taxon>Actinomycetota</taxon>
        <taxon>Actinomycetes</taxon>
        <taxon>Streptosporangiales</taxon>
        <taxon>Nocardiopsidaceae</taxon>
        <taxon>Haloactinospora</taxon>
    </lineage>
</organism>
<proteinExistence type="predicted"/>
<keyword evidence="1" id="KW-0805">Transcription regulation</keyword>
<accession>A0A543NLX2</accession>
<dbReference type="EMBL" id="VFQC01000001">
    <property type="protein sequence ID" value="TQN32812.1"/>
    <property type="molecule type" value="Genomic_DNA"/>
</dbReference>
<name>A0A543NLX2_9ACTN</name>
<dbReference type="PANTHER" id="PTHR46796">
    <property type="entry name" value="HTH-TYPE TRANSCRIPTIONAL ACTIVATOR RHAS-RELATED"/>
    <property type="match status" value="1"/>
</dbReference>
<protein>
    <submittedName>
        <fullName evidence="5">AraC family transcriptional regulator</fullName>
    </submittedName>
</protein>